<evidence type="ECO:0000256" key="12">
    <source>
        <dbReference type="SAM" id="Phobius"/>
    </source>
</evidence>
<organism evidence="16 17">
    <name type="scientific">Desulfonema magnum</name>
    <dbReference type="NCBI Taxonomy" id="45655"/>
    <lineage>
        <taxon>Bacteria</taxon>
        <taxon>Pseudomonadati</taxon>
        <taxon>Thermodesulfobacteriota</taxon>
        <taxon>Desulfobacteria</taxon>
        <taxon>Desulfobacterales</taxon>
        <taxon>Desulfococcaceae</taxon>
        <taxon>Desulfonema</taxon>
    </lineage>
</organism>
<accession>A0A975GTF9</accession>
<feature type="domain" description="Penicillin-binding protein transpeptidase" evidence="13">
    <location>
        <begin position="324"/>
        <end position="546"/>
    </location>
</feature>
<name>A0A975GTF9_9BACT</name>
<comment type="similarity">
    <text evidence="3">In the N-terminal section; belongs to the glycosyltransferase 51 family.</text>
</comment>
<keyword evidence="8" id="KW-0378">Hydrolase</keyword>
<dbReference type="SUPFAM" id="SSF53955">
    <property type="entry name" value="Lysozyme-like"/>
    <property type="match status" value="1"/>
</dbReference>
<feature type="domain" description="Glycosyl transferase family 51" evidence="14">
    <location>
        <begin position="59"/>
        <end position="234"/>
    </location>
</feature>
<dbReference type="Gene3D" id="1.10.3810.10">
    <property type="entry name" value="Biosynthetic peptidoglycan transglycosylase-like"/>
    <property type="match status" value="1"/>
</dbReference>
<evidence type="ECO:0000256" key="4">
    <source>
        <dbReference type="ARBA" id="ARBA00022645"/>
    </source>
</evidence>
<protein>
    <recommendedName>
        <fullName evidence="10">peptidoglycan glycosyltransferase</fullName>
        <ecNumber evidence="10">2.4.99.28</ecNumber>
    </recommendedName>
</protein>
<dbReference type="InterPro" id="IPR001264">
    <property type="entry name" value="Glyco_trans_51"/>
</dbReference>
<dbReference type="InterPro" id="IPR011815">
    <property type="entry name" value="PBP_1c"/>
</dbReference>
<keyword evidence="12" id="KW-0472">Membrane</keyword>
<reference evidence="16" key="1">
    <citation type="journal article" date="2021" name="Microb. Physiol.">
        <title>Proteogenomic Insights into the Physiology of Marine, Sulfate-Reducing, Filamentous Desulfonema limicola and Desulfonema magnum.</title>
        <authorList>
            <person name="Schnaars V."/>
            <person name="Wohlbrand L."/>
            <person name="Scheve S."/>
            <person name="Hinrichs C."/>
            <person name="Reinhardt R."/>
            <person name="Rabus R."/>
        </authorList>
    </citation>
    <scope>NUCLEOTIDE SEQUENCE</scope>
    <source>
        <strain evidence="16">4be13</strain>
    </source>
</reference>
<dbReference type="EMBL" id="CP061800">
    <property type="protein sequence ID" value="QTA93041.1"/>
    <property type="molecule type" value="Genomic_DNA"/>
</dbReference>
<dbReference type="GO" id="GO:0006508">
    <property type="term" value="P:proteolysis"/>
    <property type="evidence" value="ECO:0007669"/>
    <property type="project" value="UniProtKB-KW"/>
</dbReference>
<evidence type="ECO:0000256" key="3">
    <source>
        <dbReference type="ARBA" id="ARBA00007739"/>
    </source>
</evidence>
<dbReference type="SUPFAM" id="SSF56601">
    <property type="entry name" value="beta-lactamase/transpeptidase-like"/>
    <property type="match status" value="1"/>
</dbReference>
<evidence type="ECO:0000256" key="7">
    <source>
        <dbReference type="ARBA" id="ARBA00022679"/>
    </source>
</evidence>
<keyword evidence="17" id="KW-1185">Reference proteome</keyword>
<dbReference type="GO" id="GO:0008658">
    <property type="term" value="F:penicillin binding"/>
    <property type="evidence" value="ECO:0007669"/>
    <property type="project" value="InterPro"/>
</dbReference>
<evidence type="ECO:0000259" key="14">
    <source>
        <dbReference type="Pfam" id="PF00912"/>
    </source>
</evidence>
<keyword evidence="12" id="KW-0812">Transmembrane</keyword>
<feature type="transmembrane region" description="Helical" evidence="12">
    <location>
        <begin position="12"/>
        <end position="34"/>
    </location>
</feature>
<dbReference type="GO" id="GO:0008955">
    <property type="term" value="F:peptidoglycan glycosyltransferase activity"/>
    <property type="evidence" value="ECO:0007669"/>
    <property type="project" value="UniProtKB-EC"/>
</dbReference>
<evidence type="ECO:0000259" key="15">
    <source>
        <dbReference type="Pfam" id="PF06832"/>
    </source>
</evidence>
<comment type="similarity">
    <text evidence="2">In the C-terminal section; belongs to the transpeptidase family.</text>
</comment>
<dbReference type="Pfam" id="PF00912">
    <property type="entry name" value="Transgly"/>
    <property type="match status" value="1"/>
</dbReference>
<dbReference type="AlphaFoldDB" id="A0A975GTF9"/>
<dbReference type="GO" id="GO:0030288">
    <property type="term" value="C:outer membrane-bounded periplasmic space"/>
    <property type="evidence" value="ECO:0007669"/>
    <property type="project" value="TreeGrafter"/>
</dbReference>
<dbReference type="InterPro" id="IPR009647">
    <property type="entry name" value="PBP_C"/>
</dbReference>
<dbReference type="PANTHER" id="PTHR32282:SF15">
    <property type="entry name" value="PENICILLIN-BINDING PROTEIN 1C"/>
    <property type="match status" value="1"/>
</dbReference>
<dbReference type="InterPro" id="IPR001460">
    <property type="entry name" value="PCN-bd_Tpept"/>
</dbReference>
<keyword evidence="6" id="KW-0328">Glycosyltransferase</keyword>
<dbReference type="InterPro" id="IPR050396">
    <property type="entry name" value="Glycosyltr_51/Transpeptidase"/>
</dbReference>
<comment type="catalytic activity">
    <reaction evidence="11">
        <text>[GlcNAc-(1-&gt;4)-Mur2Ac(oyl-L-Ala-gamma-D-Glu-L-Lys-D-Ala-D-Ala)](n)-di-trans,octa-cis-undecaprenyl diphosphate + beta-D-GlcNAc-(1-&gt;4)-Mur2Ac(oyl-L-Ala-gamma-D-Glu-L-Lys-D-Ala-D-Ala)-di-trans,octa-cis-undecaprenyl diphosphate = [GlcNAc-(1-&gt;4)-Mur2Ac(oyl-L-Ala-gamma-D-Glu-L-Lys-D-Ala-D-Ala)](n+1)-di-trans,octa-cis-undecaprenyl diphosphate + di-trans,octa-cis-undecaprenyl diphosphate + H(+)</text>
        <dbReference type="Rhea" id="RHEA:23708"/>
        <dbReference type="Rhea" id="RHEA-COMP:9602"/>
        <dbReference type="Rhea" id="RHEA-COMP:9603"/>
        <dbReference type="ChEBI" id="CHEBI:15378"/>
        <dbReference type="ChEBI" id="CHEBI:58405"/>
        <dbReference type="ChEBI" id="CHEBI:60033"/>
        <dbReference type="ChEBI" id="CHEBI:78435"/>
        <dbReference type="EC" id="2.4.99.28"/>
    </reaction>
</comment>
<dbReference type="InterPro" id="IPR012338">
    <property type="entry name" value="Beta-lactam/transpept-like"/>
</dbReference>
<dbReference type="Gene3D" id="3.40.710.10">
    <property type="entry name" value="DD-peptidase/beta-lactamase superfamily"/>
    <property type="match status" value="1"/>
</dbReference>
<dbReference type="NCBIfam" id="TIGR02073">
    <property type="entry name" value="PBP_1c"/>
    <property type="match status" value="1"/>
</dbReference>
<dbReference type="PANTHER" id="PTHR32282">
    <property type="entry name" value="BINDING PROTEIN TRANSPEPTIDASE, PUTATIVE-RELATED"/>
    <property type="match status" value="1"/>
</dbReference>
<dbReference type="GO" id="GO:0009252">
    <property type="term" value="P:peptidoglycan biosynthetic process"/>
    <property type="evidence" value="ECO:0007669"/>
    <property type="project" value="InterPro"/>
</dbReference>
<keyword evidence="12" id="KW-1133">Transmembrane helix</keyword>
<dbReference type="Pfam" id="PF06832">
    <property type="entry name" value="BiPBP_C"/>
    <property type="match status" value="1"/>
</dbReference>
<keyword evidence="9" id="KW-0511">Multifunctional enzyme</keyword>
<dbReference type="InterPro" id="IPR036950">
    <property type="entry name" value="PBP_transglycosylase"/>
</dbReference>
<evidence type="ECO:0000313" key="16">
    <source>
        <dbReference type="EMBL" id="QTA93041.1"/>
    </source>
</evidence>
<evidence type="ECO:0000256" key="6">
    <source>
        <dbReference type="ARBA" id="ARBA00022676"/>
    </source>
</evidence>
<evidence type="ECO:0000256" key="9">
    <source>
        <dbReference type="ARBA" id="ARBA00023268"/>
    </source>
</evidence>
<evidence type="ECO:0000256" key="1">
    <source>
        <dbReference type="ARBA" id="ARBA00004752"/>
    </source>
</evidence>
<evidence type="ECO:0000313" key="17">
    <source>
        <dbReference type="Proteomes" id="UP000663722"/>
    </source>
</evidence>
<dbReference type="Pfam" id="PF00905">
    <property type="entry name" value="Transpeptidase"/>
    <property type="match status" value="1"/>
</dbReference>
<evidence type="ECO:0000256" key="5">
    <source>
        <dbReference type="ARBA" id="ARBA00022670"/>
    </source>
</evidence>
<evidence type="ECO:0000256" key="8">
    <source>
        <dbReference type="ARBA" id="ARBA00022801"/>
    </source>
</evidence>
<dbReference type="Proteomes" id="UP000663722">
    <property type="component" value="Chromosome"/>
</dbReference>
<evidence type="ECO:0000259" key="13">
    <source>
        <dbReference type="Pfam" id="PF00905"/>
    </source>
</evidence>
<sequence length="806" mass="90083">MVLMKKKYASPNPFYSVAIPVAFIFIPFIIFLMMDKMFPLSMPEDEKSFAVTVIARDGTPLRSFPDEKGVWRYPVRVSEVSPLYLKALLSYEDRLFWHHPGVNIYALFRAVFQYVQTGKPQSGGSTITMQVARLFHPHSKTIPGKLRQMFRALQLEFYYSKKEILTMYLNYAPFGGPVEGVQAASFAYLGKSAKELSHAEAALLAVLPQAPSRLRPDRHAGRATRARNKVLNRMAQFGVWDRETVEEAKIERVTPRFNPRPMMVPLLARRLKSETRNSKFETRNSEVEIRNSIIRTFIDPYMQQAVADLVYGFIQGTPEHTSAAALVVENKSLAVKAYVGSGDFLDDSRFGHVDMIRAYRSPGSTLKSFLYGFALEEGLIHSESLLVDAPFSFSGYRPENFTQAFSGPVSVSEALQRSLNIPAVDILDRLGPKFFDTRLRQGGLRLRFPPHQEPNLTMILGGVGASLEDLVSAYTAFACQGLAGKLRYTTDDPISERRLLSPGAAYIIRQILQEHRRPDLPGGRVSLEHSRGVAWKTGTSYGFRDAWSVGVTDRHTIGVWVGRPDGTPSPGQYGRATAAPLLFSIVDSLPRGYGPPPSVPESVARAEICWPLGTRPSGKEDSLCHQRRHAWILNDVIPPTFPDRADRHWLSNPMTILVHPESGLRVDADCPVPNPVRKTIARWPRAAEPWLNPCTRAACRPPRLDPVCKKPVSSCAENIRIMGIESDTVFRPPGAETKLPTITLQAQGGQGRLYWLLNGELVHQTGIGETRFYQFKRPGRYQLTVMDLGGNYDAVEIVVLGGNFRG</sequence>
<keyword evidence="7" id="KW-0808">Transferase</keyword>
<keyword evidence="4" id="KW-0121">Carboxypeptidase</keyword>
<dbReference type="InterPro" id="IPR023346">
    <property type="entry name" value="Lysozyme-like_dom_sf"/>
</dbReference>
<dbReference type="KEGG" id="dmm:dnm_091360"/>
<gene>
    <name evidence="16" type="primary">pbpC</name>
    <name evidence="16" type="ORF">dnm_091360</name>
</gene>
<feature type="domain" description="Penicillin-binding C-terminal" evidence="15">
    <location>
        <begin position="716"/>
        <end position="797"/>
    </location>
</feature>
<comment type="pathway">
    <text evidence="1">Cell wall biogenesis; peptidoglycan biosynthesis.</text>
</comment>
<evidence type="ECO:0000256" key="2">
    <source>
        <dbReference type="ARBA" id="ARBA00007090"/>
    </source>
</evidence>
<keyword evidence="5" id="KW-0645">Protease</keyword>
<dbReference type="EC" id="2.4.99.28" evidence="10"/>
<evidence type="ECO:0000256" key="11">
    <source>
        <dbReference type="ARBA" id="ARBA00049902"/>
    </source>
</evidence>
<evidence type="ECO:0000256" key="10">
    <source>
        <dbReference type="ARBA" id="ARBA00044770"/>
    </source>
</evidence>
<proteinExistence type="inferred from homology"/>
<dbReference type="GO" id="GO:0004180">
    <property type="term" value="F:carboxypeptidase activity"/>
    <property type="evidence" value="ECO:0007669"/>
    <property type="project" value="UniProtKB-KW"/>
</dbReference>